<dbReference type="STRING" id="308745.A0A0F8V125"/>
<accession>A0A0F8V125</accession>
<protein>
    <submittedName>
        <fullName evidence="2">Uncharacterized protein</fullName>
    </submittedName>
</protein>
<comment type="caution">
    <text evidence="2">The sequence shown here is derived from an EMBL/GenBank/DDBJ whole genome shotgun (WGS) entry which is preliminary data.</text>
</comment>
<keyword evidence="3" id="KW-1185">Reference proteome</keyword>
<reference evidence="2 3" key="1">
    <citation type="submission" date="2015-02" db="EMBL/GenBank/DDBJ databases">
        <title>Draft Genome Sequences of Two Closely-Related Aflatoxigenic Aspergillus Species Obtained from the Cote d'Ivoire.</title>
        <authorList>
            <person name="Moore G.G."/>
            <person name="Beltz S.B."/>
            <person name="Mack B.M."/>
        </authorList>
    </citation>
    <scope>NUCLEOTIDE SEQUENCE [LARGE SCALE GENOMIC DNA]</scope>
    <source>
        <strain evidence="2 3">SRRC1468</strain>
    </source>
</reference>
<organism evidence="2 3">
    <name type="scientific">Aspergillus rambellii</name>
    <dbReference type="NCBI Taxonomy" id="308745"/>
    <lineage>
        <taxon>Eukaryota</taxon>
        <taxon>Fungi</taxon>
        <taxon>Dikarya</taxon>
        <taxon>Ascomycota</taxon>
        <taxon>Pezizomycotina</taxon>
        <taxon>Eurotiomycetes</taxon>
        <taxon>Eurotiomycetidae</taxon>
        <taxon>Eurotiales</taxon>
        <taxon>Aspergillaceae</taxon>
        <taxon>Aspergillus</taxon>
        <taxon>Aspergillus subgen. Nidulantes</taxon>
    </lineage>
</organism>
<feature type="region of interest" description="Disordered" evidence="1">
    <location>
        <begin position="970"/>
        <end position="991"/>
    </location>
</feature>
<feature type="compositionally biased region" description="Low complexity" evidence="1">
    <location>
        <begin position="490"/>
        <end position="506"/>
    </location>
</feature>
<evidence type="ECO:0000313" key="3">
    <source>
        <dbReference type="Proteomes" id="UP000034291"/>
    </source>
</evidence>
<proteinExistence type="predicted"/>
<gene>
    <name evidence="2" type="ORF">ARAM_004016</name>
</gene>
<name>A0A0F8V125_9EURO</name>
<dbReference type="SUPFAM" id="SSF82171">
    <property type="entry name" value="DPP6 N-terminal domain-like"/>
    <property type="match status" value="1"/>
</dbReference>
<dbReference type="AlphaFoldDB" id="A0A0F8V125"/>
<dbReference type="Proteomes" id="UP000034291">
    <property type="component" value="Unassembled WGS sequence"/>
</dbReference>
<evidence type="ECO:0000256" key="1">
    <source>
        <dbReference type="SAM" id="MobiDB-lite"/>
    </source>
</evidence>
<feature type="region of interest" description="Disordered" evidence="1">
    <location>
        <begin position="483"/>
        <end position="562"/>
    </location>
</feature>
<dbReference type="EMBL" id="JZBS01002943">
    <property type="protein sequence ID" value="KKK16696.1"/>
    <property type="molecule type" value="Genomic_DNA"/>
</dbReference>
<feature type="compositionally biased region" description="Polar residues" evidence="1">
    <location>
        <begin position="522"/>
        <end position="533"/>
    </location>
</feature>
<evidence type="ECO:0000313" key="2">
    <source>
        <dbReference type="EMBL" id="KKK16696.1"/>
    </source>
</evidence>
<sequence>MSHPLVAAVWEQLGRRDLGNILHEIIGEHAADLAVRGSHDGDALDIEPLTRSVLWIQTLFDLQRTYLQGLSNVRDCHPYFVPYLISSETIFSTLMYLTKVKLELFPCAQPTPSELVRDRQLIVYTLLAGIRLLIQRGETITPDMKFKLERALRSAWGHSDLSALEAFLVNDLLPKAIDSIGSSDLFRAQELLLKASKIHLPVFTSGIYPFFGAPETLTTDLLTALIGHKEDQLTSFYLLYDLLWAAESALIQCHIDRRRIAQEQGYTSAAAMDVDEAFNQTQESRKKFARTVLAAFDDEFSTPSLQVLATVILSQTGGEHAPLQTRRIRDTWNQLAPMRESLDSSLGLLMRWLINRRVQMWDCNGELEAFSHDYQQHLTQWLHNSSYAGSNHQAQGRKGSPSAVYVVNCPAVHLVPGALLEEQLRSSDRKAYGQLQEKPRFLTVDVLCPLCPGNVKIQHAQMIEPLAQMSDALLHTAASDSSERYSFPDSVSRNTTSRSSSMSNSTGPLSRADSAEALRSPISPTSQNPSSFKLTGKLSSPIAPEASSTFWTRPRTGPSPEKQLIRSLSRDFKNVTLSLTGSTSLFRRTSSKGQYLPRQPRFCFSASGQCLLLWDAGSSWVMRFELNPMDGRKPRGHRYDVPGVQHAAAGYQRCAVVASVGEHYELLVFGSYRITPEAYLTIETQHRSLPITCMVMSRDDRYVAFTLKDQVKVYEIHHESFREIQLGDRTDHYSALKDLSSAGAHITSLLDVKKIGQEEERAETVIERKLQFSVDGKHFIVATHLGDQYAYVDVWDCLEYRWKLAVDGSRSFKLPPWTTDDGDLTSVFYDDFNRGVVLTAFLGREYPISFSISDENIASDPLSTRIVHAAQSPLGLRFVMANGMKQMYLCDSTNKGPLTPMRLKKASSKISHSVFRPGQLALSFPDENEVFAFWVKEGKLILRTIALNPTGETFSDYDLRSDFDRLVVERPPSSDFHRQRPPRPSSLSRQVMAEMDGIQAIPRPNLPELSAT</sequence>
<dbReference type="OrthoDB" id="5411560at2759"/>